<evidence type="ECO:0000256" key="1">
    <source>
        <dbReference type="ARBA" id="ARBA00001971"/>
    </source>
</evidence>
<evidence type="ECO:0008006" key="11">
    <source>
        <dbReference type="Google" id="ProtNLM"/>
    </source>
</evidence>
<dbReference type="Gene3D" id="1.10.630.10">
    <property type="entry name" value="Cytochrome P450"/>
    <property type="match status" value="1"/>
</dbReference>
<keyword evidence="8" id="KW-0472">Membrane</keyword>
<dbReference type="CDD" id="cd11041">
    <property type="entry name" value="CYP503A1-like"/>
    <property type="match status" value="1"/>
</dbReference>
<gene>
    <name evidence="9" type="ORF">VTL71DRAFT_4850</name>
</gene>
<evidence type="ECO:0000256" key="5">
    <source>
        <dbReference type="ARBA" id="ARBA00023004"/>
    </source>
</evidence>
<dbReference type="InterPro" id="IPR001128">
    <property type="entry name" value="Cyt_P450"/>
</dbReference>
<dbReference type="PANTHER" id="PTHR46206">
    <property type="entry name" value="CYTOCHROME P450"/>
    <property type="match status" value="1"/>
</dbReference>
<evidence type="ECO:0000256" key="8">
    <source>
        <dbReference type="SAM" id="Phobius"/>
    </source>
</evidence>
<comment type="similarity">
    <text evidence="2 7">Belongs to the cytochrome P450 family.</text>
</comment>
<evidence type="ECO:0000256" key="2">
    <source>
        <dbReference type="ARBA" id="ARBA00010617"/>
    </source>
</evidence>
<evidence type="ECO:0000313" key="9">
    <source>
        <dbReference type="EMBL" id="KAL2064356.1"/>
    </source>
</evidence>
<keyword evidence="6 7" id="KW-0503">Monooxygenase</keyword>
<dbReference type="InterPro" id="IPR002403">
    <property type="entry name" value="Cyt_P450_E_grp-IV"/>
</dbReference>
<evidence type="ECO:0000256" key="4">
    <source>
        <dbReference type="ARBA" id="ARBA00023002"/>
    </source>
</evidence>
<keyword evidence="4 7" id="KW-0560">Oxidoreductase</keyword>
<sequence length="525" mass="59465">MEPIGLVSSTMSSPLLISATGLLLVATVIWFLLNRPKRLDLPVVDIPGNSDKREALIQGTTRYPDSPFIIITERPTVILPISVIDEVRNLPENKVSFTKDVQKVMAYKQTDIGSEADEVLTAVKVDLTRNIAGTLDDLQEEAQYGFDKEFGPCEDWTPYTFYGKVTRLVSLISGRVFVGRPLSREEEWIDATVQYAYYCMKATQALHEYPSYLRSIVAPFVTELNDLKKFRRRGAELLRPILEQLLAKGQHEKIYRDDVADEQGTMLAWILKYTPEHHRSNADMLANHQMILSFAAIHTTSMATTAAIFDLATYPEYIQLLRDEIQQVIDEDGQDINGDGIMRLKKASIPRLWKLDSFLKESQRFSPPNIVTGTRLTTCDLALSTGHVLPRGTRFGFASWAVHQSSKPPALNPILNPLSKPVSQFDGLRFYHARKIAGNENKHQFVTTSPDSLSFGHGNHACPGRFFASNEIKVVLIELLRNWDFRFVGDIKREGGIERRPKNVFDDVNCIPDMEGKVELKRRKR</sequence>
<dbReference type="InterPro" id="IPR017972">
    <property type="entry name" value="Cyt_P450_CS"/>
</dbReference>
<keyword evidence="5 7" id="KW-0408">Iron</keyword>
<dbReference type="EMBL" id="JAZHXI010000014">
    <property type="protein sequence ID" value="KAL2064356.1"/>
    <property type="molecule type" value="Genomic_DNA"/>
</dbReference>
<dbReference type="Pfam" id="PF00067">
    <property type="entry name" value="p450"/>
    <property type="match status" value="1"/>
</dbReference>
<keyword evidence="7" id="KW-0349">Heme</keyword>
<evidence type="ECO:0000256" key="3">
    <source>
        <dbReference type="ARBA" id="ARBA00022723"/>
    </source>
</evidence>
<evidence type="ECO:0000313" key="10">
    <source>
        <dbReference type="Proteomes" id="UP001595075"/>
    </source>
</evidence>
<dbReference type="PANTHER" id="PTHR46206:SF6">
    <property type="entry name" value="CYTOCHROME P450 MONOOXYGENASE AN1598-RELATED"/>
    <property type="match status" value="1"/>
</dbReference>
<keyword evidence="8" id="KW-0812">Transmembrane</keyword>
<dbReference type="PROSITE" id="PS00086">
    <property type="entry name" value="CYTOCHROME_P450"/>
    <property type="match status" value="1"/>
</dbReference>
<organism evidence="9 10">
    <name type="scientific">Oculimacula yallundae</name>
    <dbReference type="NCBI Taxonomy" id="86028"/>
    <lineage>
        <taxon>Eukaryota</taxon>
        <taxon>Fungi</taxon>
        <taxon>Dikarya</taxon>
        <taxon>Ascomycota</taxon>
        <taxon>Pezizomycotina</taxon>
        <taxon>Leotiomycetes</taxon>
        <taxon>Helotiales</taxon>
        <taxon>Ploettnerulaceae</taxon>
        <taxon>Oculimacula</taxon>
    </lineage>
</organism>
<evidence type="ECO:0000256" key="7">
    <source>
        <dbReference type="RuleBase" id="RU000461"/>
    </source>
</evidence>
<dbReference type="PRINTS" id="PR00465">
    <property type="entry name" value="EP450IV"/>
</dbReference>
<evidence type="ECO:0000256" key="6">
    <source>
        <dbReference type="ARBA" id="ARBA00023033"/>
    </source>
</evidence>
<proteinExistence type="inferred from homology"/>
<accession>A0ABR4C4C5</accession>
<keyword evidence="3 7" id="KW-0479">Metal-binding</keyword>
<protein>
    <recommendedName>
        <fullName evidence="11">Cytochrome P450</fullName>
    </recommendedName>
</protein>
<comment type="cofactor">
    <cofactor evidence="1">
        <name>heme</name>
        <dbReference type="ChEBI" id="CHEBI:30413"/>
    </cofactor>
</comment>
<dbReference type="SUPFAM" id="SSF48264">
    <property type="entry name" value="Cytochrome P450"/>
    <property type="match status" value="1"/>
</dbReference>
<keyword evidence="10" id="KW-1185">Reference proteome</keyword>
<feature type="transmembrane region" description="Helical" evidence="8">
    <location>
        <begin position="15"/>
        <end position="33"/>
    </location>
</feature>
<keyword evidence="8" id="KW-1133">Transmembrane helix</keyword>
<dbReference type="InterPro" id="IPR036396">
    <property type="entry name" value="Cyt_P450_sf"/>
</dbReference>
<comment type="caution">
    <text evidence="9">The sequence shown here is derived from an EMBL/GenBank/DDBJ whole genome shotgun (WGS) entry which is preliminary data.</text>
</comment>
<reference evidence="9 10" key="1">
    <citation type="journal article" date="2024" name="Commun. Biol.">
        <title>Comparative genomic analysis of thermophilic fungi reveals convergent evolutionary adaptations and gene losses.</title>
        <authorList>
            <person name="Steindorff A.S."/>
            <person name="Aguilar-Pontes M.V."/>
            <person name="Robinson A.J."/>
            <person name="Andreopoulos B."/>
            <person name="LaButti K."/>
            <person name="Kuo A."/>
            <person name="Mondo S."/>
            <person name="Riley R."/>
            <person name="Otillar R."/>
            <person name="Haridas S."/>
            <person name="Lipzen A."/>
            <person name="Grimwood J."/>
            <person name="Schmutz J."/>
            <person name="Clum A."/>
            <person name="Reid I.D."/>
            <person name="Moisan M.C."/>
            <person name="Butler G."/>
            <person name="Nguyen T.T.M."/>
            <person name="Dewar K."/>
            <person name="Conant G."/>
            <person name="Drula E."/>
            <person name="Henrissat B."/>
            <person name="Hansel C."/>
            <person name="Singer S."/>
            <person name="Hutchinson M.I."/>
            <person name="de Vries R.P."/>
            <person name="Natvig D.O."/>
            <person name="Powell A.J."/>
            <person name="Tsang A."/>
            <person name="Grigoriev I.V."/>
        </authorList>
    </citation>
    <scope>NUCLEOTIDE SEQUENCE [LARGE SCALE GENOMIC DNA]</scope>
    <source>
        <strain evidence="9 10">CBS 494.80</strain>
    </source>
</reference>
<name>A0ABR4C4C5_9HELO</name>
<dbReference type="Proteomes" id="UP001595075">
    <property type="component" value="Unassembled WGS sequence"/>
</dbReference>